<feature type="binding site" evidence="4">
    <location>
        <position position="104"/>
    </location>
    <ligand>
        <name>Zn(2+)</name>
        <dbReference type="ChEBI" id="CHEBI:29105"/>
    </ligand>
</feature>
<comment type="similarity">
    <text evidence="1">Belongs to the beta-class carbonic anhydrase family.</text>
</comment>
<dbReference type="GO" id="GO:0004089">
    <property type="term" value="F:carbonate dehydratase activity"/>
    <property type="evidence" value="ECO:0007669"/>
    <property type="project" value="InterPro"/>
</dbReference>
<dbReference type="RefSeq" id="WP_153247936.1">
    <property type="nucleotide sequence ID" value="NZ_CP044205.1"/>
</dbReference>
<keyword evidence="6" id="KW-1185">Reference proteome</keyword>
<comment type="cofactor">
    <cofactor evidence="4">
        <name>Zn(2+)</name>
        <dbReference type="ChEBI" id="CHEBI:29105"/>
    </cofactor>
    <text evidence="4">Binds 1 zinc ion per subunit.</text>
</comment>
<evidence type="ECO:0000256" key="4">
    <source>
        <dbReference type="PIRSR" id="PIRSR601765-1"/>
    </source>
</evidence>
<evidence type="ECO:0000313" key="5">
    <source>
        <dbReference type="EMBL" id="QFY41951.1"/>
    </source>
</evidence>
<keyword evidence="2 4" id="KW-0479">Metal-binding</keyword>
<dbReference type="PANTHER" id="PTHR43175:SF3">
    <property type="entry name" value="CARBON DISULFIDE HYDROLASE"/>
    <property type="match status" value="1"/>
</dbReference>
<keyword evidence="3 4" id="KW-0862">Zinc</keyword>
<feature type="binding site" evidence="4">
    <location>
        <position position="107"/>
    </location>
    <ligand>
        <name>Zn(2+)</name>
        <dbReference type="ChEBI" id="CHEBI:29105"/>
    </ligand>
</feature>
<dbReference type="AlphaFoldDB" id="A0A5Q0BIC7"/>
<gene>
    <name evidence="5" type="ORF">F6R98_04345</name>
</gene>
<evidence type="ECO:0000256" key="1">
    <source>
        <dbReference type="ARBA" id="ARBA00006217"/>
    </source>
</evidence>
<dbReference type="InterPro" id="IPR036874">
    <property type="entry name" value="Carbonic_anhydrase_sf"/>
</dbReference>
<organism evidence="5 6">
    <name type="scientific">Candidatus Methylospira mobilis</name>
    <dbReference type="NCBI Taxonomy" id="1808979"/>
    <lineage>
        <taxon>Bacteria</taxon>
        <taxon>Pseudomonadati</taxon>
        <taxon>Pseudomonadota</taxon>
        <taxon>Gammaproteobacteria</taxon>
        <taxon>Methylococcales</taxon>
        <taxon>Methylococcaceae</taxon>
        <taxon>Candidatus Methylospira</taxon>
    </lineage>
</organism>
<dbReference type="Gene3D" id="3.40.1050.10">
    <property type="entry name" value="Carbonic anhydrase"/>
    <property type="match status" value="1"/>
</dbReference>
<dbReference type="InParanoid" id="A0A5Q0BIC7"/>
<dbReference type="SUPFAM" id="SSF53056">
    <property type="entry name" value="beta-carbonic anhydrase, cab"/>
    <property type="match status" value="1"/>
</dbReference>
<dbReference type="KEGG" id="mmob:F6R98_04345"/>
<dbReference type="OrthoDB" id="9797527at2"/>
<dbReference type="PANTHER" id="PTHR43175">
    <property type="entry name" value="CARBONIC ANHYDRASE"/>
    <property type="match status" value="1"/>
</dbReference>
<dbReference type="EMBL" id="CP044205">
    <property type="protein sequence ID" value="QFY41951.1"/>
    <property type="molecule type" value="Genomic_DNA"/>
</dbReference>
<sequence>MNQKNSRTPYVKYLDVKNCGRDEQVIAPSSQSLAATPTVSRHNAILTCKCIGNGRVNPAKLIGISDRETHIVYSNGGQATRDAILALIDSSKLLGTREWYIIHHTNCDENLSLDEFSYSSNDNRRDRRQDSRNLRTPKNHIQRLAEHARRIRHHPLVPRDIPVHGCWYNGKTGNVLRVSTDLRQPLNLTLE</sequence>
<proteinExistence type="inferred from homology"/>
<reference evidence="5 6" key="1">
    <citation type="submission" date="2019-09" db="EMBL/GenBank/DDBJ databases">
        <title>Ecophysiology of the spiral-shaped methanotroph Methylospira mobilis as revealed by the complete genome sequence.</title>
        <authorList>
            <person name="Oshkin I.Y."/>
            <person name="Dedysh S.N."/>
            <person name="Miroshnikov K."/>
            <person name="Danilova O.V."/>
            <person name="Hakobyan A."/>
            <person name="Liesack W."/>
        </authorList>
    </citation>
    <scope>NUCLEOTIDE SEQUENCE [LARGE SCALE GENOMIC DNA]</scope>
    <source>
        <strain evidence="5 6">Shm1</strain>
    </source>
</reference>
<evidence type="ECO:0000256" key="3">
    <source>
        <dbReference type="ARBA" id="ARBA00022833"/>
    </source>
</evidence>
<protein>
    <submittedName>
        <fullName evidence="5">Carbonic anhydrase</fullName>
    </submittedName>
</protein>
<accession>A0A5Q0BIC7</accession>
<name>A0A5Q0BIC7_9GAMM</name>
<dbReference type="InterPro" id="IPR001765">
    <property type="entry name" value="Carbonic_anhydrase"/>
</dbReference>
<dbReference type="Proteomes" id="UP000325755">
    <property type="component" value="Chromosome"/>
</dbReference>
<dbReference type="GO" id="GO:0008270">
    <property type="term" value="F:zinc ion binding"/>
    <property type="evidence" value="ECO:0007669"/>
    <property type="project" value="InterPro"/>
</dbReference>
<evidence type="ECO:0000313" key="6">
    <source>
        <dbReference type="Proteomes" id="UP000325755"/>
    </source>
</evidence>
<evidence type="ECO:0000256" key="2">
    <source>
        <dbReference type="ARBA" id="ARBA00022723"/>
    </source>
</evidence>